<dbReference type="GO" id="GO:0003700">
    <property type="term" value="F:DNA-binding transcription factor activity"/>
    <property type="evidence" value="ECO:0007669"/>
    <property type="project" value="TreeGrafter"/>
</dbReference>
<dbReference type="InterPro" id="IPR010982">
    <property type="entry name" value="Lambda_DNA-bd_dom_sf"/>
</dbReference>
<keyword evidence="1" id="KW-0678">Repressor</keyword>
<feature type="domain" description="HTH lacI-type" evidence="5">
    <location>
        <begin position="23"/>
        <end position="76"/>
    </location>
</feature>
<dbReference type="SUPFAM" id="SSF47413">
    <property type="entry name" value="lambda repressor-like DNA-binding domains"/>
    <property type="match status" value="1"/>
</dbReference>
<dbReference type="InterPro" id="IPR046335">
    <property type="entry name" value="LacI/GalR-like_sensor"/>
</dbReference>
<dbReference type="InterPro" id="IPR028082">
    <property type="entry name" value="Peripla_BP_I"/>
</dbReference>
<keyword evidence="2" id="KW-0805">Transcription regulation</keyword>
<keyword evidence="4" id="KW-0804">Transcription</keyword>
<keyword evidence="7" id="KW-1185">Reference proteome</keyword>
<dbReference type="InterPro" id="IPR000843">
    <property type="entry name" value="HTH_LacI"/>
</dbReference>
<organism evidence="6 7">
    <name type="scientific">Ruegeria atlantica</name>
    <dbReference type="NCBI Taxonomy" id="81569"/>
    <lineage>
        <taxon>Bacteria</taxon>
        <taxon>Pseudomonadati</taxon>
        <taxon>Pseudomonadota</taxon>
        <taxon>Alphaproteobacteria</taxon>
        <taxon>Rhodobacterales</taxon>
        <taxon>Roseobacteraceae</taxon>
        <taxon>Ruegeria</taxon>
    </lineage>
</organism>
<dbReference type="SMART" id="SM00354">
    <property type="entry name" value="HTH_LACI"/>
    <property type="match status" value="1"/>
</dbReference>
<evidence type="ECO:0000256" key="4">
    <source>
        <dbReference type="ARBA" id="ARBA00023163"/>
    </source>
</evidence>
<dbReference type="Pfam" id="PF13377">
    <property type="entry name" value="Peripla_BP_3"/>
    <property type="match status" value="1"/>
</dbReference>
<keyword evidence="3" id="KW-0238">DNA-binding</keyword>
<accession>A0A0P1EQH8</accession>
<dbReference type="PROSITE" id="PS50932">
    <property type="entry name" value="HTH_LACI_2"/>
    <property type="match status" value="1"/>
</dbReference>
<dbReference type="Gene3D" id="1.10.260.40">
    <property type="entry name" value="lambda repressor-like DNA-binding domains"/>
    <property type="match status" value="1"/>
</dbReference>
<dbReference type="Gene3D" id="3.40.50.2300">
    <property type="match status" value="2"/>
</dbReference>
<gene>
    <name evidence="6" type="primary">cytR_1</name>
    <name evidence="6" type="ORF">RUM4293_03633</name>
</gene>
<sequence>MNDQANKTGQHRGVGRVAGRQRITMHDIARVAGCSQTTVSLVLNKNDSVKISEDTKQRVLDAANTLGYAMPSQLRKPQDSARRPSALDDTIAFVVDDLASSPEMVNAFNGVKQAVRDTGNLVLLAETQNDPEVEPRTLRYFLDQQVAGIIYATVFTRRVVVPEILTQAETPVLLLNCFCDDLSFPAVIPGEVAAGHTATNAVIKAGHKRIATITGEPFMECAAGRTTGYRNALASADIPFDEDLVVEGNWLPSAGYSATRELMDLPSPPTAIFCQNDRMAIGCYEALKELGLSIPEDISVIGFDDDETARHLSPPLTSMILPTRAMGRWVVEQLFHGPTDGQRHPLVKLECELVERDSIREPKRRT</sequence>
<dbReference type="CDD" id="cd01392">
    <property type="entry name" value="HTH_LacI"/>
    <property type="match status" value="1"/>
</dbReference>
<dbReference type="PANTHER" id="PTHR30146">
    <property type="entry name" value="LACI-RELATED TRANSCRIPTIONAL REPRESSOR"/>
    <property type="match status" value="1"/>
</dbReference>
<evidence type="ECO:0000313" key="7">
    <source>
        <dbReference type="Proteomes" id="UP000050786"/>
    </source>
</evidence>
<reference evidence="7" key="1">
    <citation type="submission" date="2015-09" db="EMBL/GenBank/DDBJ databases">
        <authorList>
            <person name="Rodrigo-Torres L."/>
            <person name="Arahal D.R."/>
        </authorList>
    </citation>
    <scope>NUCLEOTIDE SEQUENCE [LARGE SCALE GENOMIC DNA]</scope>
    <source>
        <strain evidence="7">CECT 4293</strain>
    </source>
</reference>
<dbReference type="SUPFAM" id="SSF53822">
    <property type="entry name" value="Periplasmic binding protein-like I"/>
    <property type="match status" value="1"/>
</dbReference>
<evidence type="ECO:0000256" key="1">
    <source>
        <dbReference type="ARBA" id="ARBA00022491"/>
    </source>
</evidence>
<evidence type="ECO:0000259" key="5">
    <source>
        <dbReference type="PROSITE" id="PS50932"/>
    </source>
</evidence>
<dbReference type="GO" id="GO:0000976">
    <property type="term" value="F:transcription cis-regulatory region binding"/>
    <property type="evidence" value="ECO:0007669"/>
    <property type="project" value="TreeGrafter"/>
</dbReference>
<dbReference type="PANTHER" id="PTHR30146:SF148">
    <property type="entry name" value="HTH-TYPE TRANSCRIPTIONAL REPRESSOR PURR-RELATED"/>
    <property type="match status" value="1"/>
</dbReference>
<dbReference type="EMBL" id="CYPS01000057">
    <property type="protein sequence ID" value="CUH44727.1"/>
    <property type="molecule type" value="Genomic_DNA"/>
</dbReference>
<evidence type="ECO:0000256" key="2">
    <source>
        <dbReference type="ARBA" id="ARBA00023015"/>
    </source>
</evidence>
<protein>
    <submittedName>
        <fullName evidence="6">HTH-type transcriptional repressor CytR</fullName>
    </submittedName>
</protein>
<name>A0A0P1EQH8_9RHOB</name>
<dbReference type="CDD" id="cd06288">
    <property type="entry name" value="PBP1_sucrose_transcription_regulator"/>
    <property type="match status" value="1"/>
</dbReference>
<dbReference type="Proteomes" id="UP000050786">
    <property type="component" value="Unassembled WGS sequence"/>
</dbReference>
<evidence type="ECO:0000256" key="3">
    <source>
        <dbReference type="ARBA" id="ARBA00023125"/>
    </source>
</evidence>
<dbReference type="Pfam" id="PF00356">
    <property type="entry name" value="LacI"/>
    <property type="match status" value="1"/>
</dbReference>
<proteinExistence type="predicted"/>
<evidence type="ECO:0000313" key="6">
    <source>
        <dbReference type="EMBL" id="CUH44727.1"/>
    </source>
</evidence>
<dbReference type="AlphaFoldDB" id="A0A0P1EQH8"/>